<evidence type="ECO:0000313" key="1">
    <source>
        <dbReference type="EMBL" id="AST57600.1"/>
    </source>
</evidence>
<dbReference type="Pfam" id="PF08780">
    <property type="entry name" value="NTase_sub_bind"/>
    <property type="match status" value="1"/>
</dbReference>
<dbReference type="Gene3D" id="1.20.120.330">
    <property type="entry name" value="Nucleotidyltransferases domain 2"/>
    <property type="match status" value="1"/>
</dbReference>
<dbReference type="RefSeq" id="WP_237268851.1">
    <property type="nucleotide sequence ID" value="NZ_CP016893.1"/>
</dbReference>
<evidence type="ECO:0000313" key="2">
    <source>
        <dbReference type="Proteomes" id="UP000214975"/>
    </source>
</evidence>
<keyword evidence="1" id="KW-0808">Transferase</keyword>
<accession>A0A223HYP5</accession>
<organism evidence="1 2">
    <name type="scientific">Thermoanaerobacterium thermosaccharolyticum</name>
    <name type="common">Clostridium thermosaccharolyticum</name>
    <dbReference type="NCBI Taxonomy" id="1517"/>
    <lineage>
        <taxon>Bacteria</taxon>
        <taxon>Bacillati</taxon>
        <taxon>Bacillota</taxon>
        <taxon>Clostridia</taxon>
        <taxon>Thermoanaerobacterales</taxon>
        <taxon>Thermoanaerobacteraceae</taxon>
        <taxon>Thermoanaerobacterium</taxon>
    </lineage>
</organism>
<dbReference type="SUPFAM" id="SSF81593">
    <property type="entry name" value="Nucleotidyltransferase substrate binding subunit/domain"/>
    <property type="match status" value="1"/>
</dbReference>
<proteinExistence type="predicted"/>
<dbReference type="Proteomes" id="UP000214975">
    <property type="component" value="Chromosome"/>
</dbReference>
<dbReference type="GO" id="GO:0016740">
    <property type="term" value="F:transferase activity"/>
    <property type="evidence" value="ECO:0007669"/>
    <property type="project" value="UniProtKB-KW"/>
</dbReference>
<gene>
    <name evidence="1" type="ORF">Thert_01580</name>
</gene>
<name>A0A223HYP5_THETR</name>
<reference evidence="1 2" key="1">
    <citation type="submission" date="2016-08" db="EMBL/GenBank/DDBJ databases">
        <title>A novel genetic cassette of butanologenic Thermoanaerobacterium thermosaccharolyticum that directly convert cellulose to butanol.</title>
        <authorList>
            <person name="Li T."/>
            <person name="He J."/>
        </authorList>
    </citation>
    <scope>NUCLEOTIDE SEQUENCE [LARGE SCALE GENOMIC DNA]</scope>
    <source>
        <strain evidence="1 2">TG57</strain>
    </source>
</reference>
<dbReference type="EMBL" id="CP016893">
    <property type="protein sequence ID" value="AST57600.1"/>
    <property type="molecule type" value="Genomic_DNA"/>
</dbReference>
<sequence length="81" mass="9651">MKSNNKFENFIKALDRLKEGLLQYDEEDELQRDGIIQRYEFTFELAWKTLKEVFEDEGLVGLNSPKTVLREAYSYMPISHM</sequence>
<dbReference type="AlphaFoldDB" id="A0A223HYP5"/>
<dbReference type="NCBIfam" id="TIGR01987">
    <property type="entry name" value="HI0074"/>
    <property type="match status" value="1"/>
</dbReference>
<dbReference type="InterPro" id="IPR010235">
    <property type="entry name" value="HepT"/>
</dbReference>
<protein>
    <submittedName>
        <fullName evidence="1">Nucleotidyltransferase</fullName>
    </submittedName>
</protein>